<sequence>MMLFTVRCSLNGSRDVPDRHCPIGNLLEEEPKCMSRTFPDSCASSQQDSFTDKYTAVHAAYPSIEPRDPSHLFDQPVGGLSEVDKSVVSQD</sequence>
<protein>
    <submittedName>
        <fullName evidence="2">Uncharacterized protein</fullName>
    </submittedName>
</protein>
<name>A0A4U8V1W1_STECR</name>
<reference evidence="2" key="3">
    <citation type="journal article" date="2019" name="G3 (Bethesda)">
        <title>Hybrid Assembly of the Genome of the Entomopathogenic Nematode Steinernema carpocapsae Identifies the X-Chromosome.</title>
        <authorList>
            <person name="Serra L."/>
            <person name="Macchietto M."/>
            <person name="Macias-Munoz A."/>
            <person name="McGill C.J."/>
            <person name="Rodriguez I.M."/>
            <person name="Rodriguez B."/>
            <person name="Murad R."/>
            <person name="Mortazavi A."/>
        </authorList>
    </citation>
    <scope>NUCLEOTIDE SEQUENCE [LARGE SCALE GENOMIC DNA]</scope>
    <source>
        <strain evidence="2">ALL</strain>
    </source>
</reference>
<evidence type="ECO:0000313" key="2">
    <source>
        <dbReference type="EMBL" id="TMS39926.1"/>
    </source>
</evidence>
<organism evidence="2">
    <name type="scientific">Steinernema carpocapsae</name>
    <name type="common">Entomopathogenic nematode</name>
    <dbReference type="NCBI Taxonomy" id="34508"/>
    <lineage>
        <taxon>Eukaryota</taxon>
        <taxon>Metazoa</taxon>
        <taxon>Ecdysozoa</taxon>
        <taxon>Nematoda</taxon>
        <taxon>Chromadorea</taxon>
        <taxon>Rhabditida</taxon>
        <taxon>Tylenchina</taxon>
        <taxon>Panagrolaimomorpha</taxon>
        <taxon>Strongyloidoidea</taxon>
        <taxon>Steinernematidae</taxon>
        <taxon>Steinernema</taxon>
    </lineage>
</organism>
<comment type="caution">
    <text evidence="2">The sequence shown here is derived from an EMBL/GenBank/DDBJ whole genome shotgun (WGS) entry which is preliminary data.</text>
</comment>
<feature type="region of interest" description="Disordered" evidence="1">
    <location>
        <begin position="65"/>
        <end position="91"/>
    </location>
</feature>
<dbReference type="EMBL" id="AZBU02000001">
    <property type="protein sequence ID" value="TMS39926.1"/>
    <property type="molecule type" value="Genomic_DNA"/>
</dbReference>
<evidence type="ECO:0000256" key="1">
    <source>
        <dbReference type="SAM" id="MobiDB-lite"/>
    </source>
</evidence>
<proteinExistence type="predicted"/>
<reference evidence="2" key="1">
    <citation type="submission" date="2013-11" db="EMBL/GenBank/DDBJ databases">
        <authorList>
            <person name="Sternberg P."/>
            <person name="Dillman A."/>
            <person name="Macchietto M."/>
        </authorList>
    </citation>
    <scope>NUCLEOTIDE SEQUENCE</scope>
    <source>
        <strain evidence="2">ALL</strain>
    </source>
</reference>
<accession>A0A4U8V1W1</accession>
<reference evidence="2" key="2">
    <citation type="journal article" date="2015" name="Genome Biol.">
        <title>Comparative genomics of Steinernema reveals deeply conserved gene regulatory networks.</title>
        <authorList>
            <person name="Dillman A.R."/>
            <person name="Macchietto M."/>
            <person name="Porter C.F."/>
            <person name="Rogers A."/>
            <person name="Williams B."/>
            <person name="Antoshechkin I."/>
            <person name="Lee M.M."/>
            <person name="Goodwin Z."/>
            <person name="Lu X."/>
            <person name="Lewis E.E."/>
            <person name="Goodrich-Blair H."/>
            <person name="Stock S.P."/>
            <person name="Adams B.J."/>
            <person name="Sternberg P.W."/>
            <person name="Mortazavi A."/>
        </authorList>
    </citation>
    <scope>NUCLEOTIDE SEQUENCE [LARGE SCALE GENOMIC DNA]</scope>
    <source>
        <strain evidence="2">ALL</strain>
    </source>
</reference>
<gene>
    <name evidence="2" type="ORF">L596_006376</name>
</gene>
<dbReference type="AlphaFoldDB" id="A0A4U8V1W1"/>